<dbReference type="InterPro" id="IPR030878">
    <property type="entry name" value="Ribosomal_uL15"/>
</dbReference>
<dbReference type="Proteomes" id="UP000053558">
    <property type="component" value="Unassembled WGS sequence"/>
</dbReference>
<dbReference type="OrthoDB" id="361383at2759"/>
<dbReference type="InterPro" id="IPR005749">
    <property type="entry name" value="Ribosomal_uL15_bac-type"/>
</dbReference>
<organism evidence="7 8">
    <name type="scientific">Coniophora puteana (strain RWD-64-598)</name>
    <name type="common">Brown rot fungus</name>
    <dbReference type="NCBI Taxonomy" id="741705"/>
    <lineage>
        <taxon>Eukaryota</taxon>
        <taxon>Fungi</taxon>
        <taxon>Dikarya</taxon>
        <taxon>Basidiomycota</taxon>
        <taxon>Agaricomycotina</taxon>
        <taxon>Agaricomycetes</taxon>
        <taxon>Agaricomycetidae</taxon>
        <taxon>Boletales</taxon>
        <taxon>Coniophorineae</taxon>
        <taxon>Coniophoraceae</taxon>
        <taxon>Coniophora</taxon>
    </lineage>
</organism>
<evidence type="ECO:0000256" key="3">
    <source>
        <dbReference type="ARBA" id="ARBA00023274"/>
    </source>
</evidence>
<dbReference type="GO" id="GO:0003735">
    <property type="term" value="F:structural constituent of ribosome"/>
    <property type="evidence" value="ECO:0007669"/>
    <property type="project" value="InterPro"/>
</dbReference>
<evidence type="ECO:0000313" key="8">
    <source>
        <dbReference type="Proteomes" id="UP000053558"/>
    </source>
</evidence>
<evidence type="ECO:0000256" key="5">
    <source>
        <dbReference type="SAM" id="MobiDB-lite"/>
    </source>
</evidence>
<dbReference type="GO" id="GO:0006412">
    <property type="term" value="P:translation"/>
    <property type="evidence" value="ECO:0007669"/>
    <property type="project" value="InterPro"/>
</dbReference>
<dbReference type="SUPFAM" id="SSF52080">
    <property type="entry name" value="Ribosomal proteins L15p and L18e"/>
    <property type="match status" value="1"/>
</dbReference>
<dbReference type="InterPro" id="IPR021131">
    <property type="entry name" value="Ribosomal_uL15/eL18"/>
</dbReference>
<dbReference type="RefSeq" id="XP_007764850.1">
    <property type="nucleotide sequence ID" value="XM_007766660.1"/>
</dbReference>
<sequence>MSARVRISLSNLAPGRNSQHSQKRVGRGQGSGYGGTAGRGHKGAKARSGNGKPKSGFEGGQTPITKRFPKRGFTNFNDKTYAPINLDRIQHWVEQGRLHSSPEKPITARELLVSGCVHNVHDGIKLLGDGAAFFKTPIYITPSRASQSAIKAVEGNGGYVFCKYYNPLALQDCVKGRDDRTSATPTRRSDIVWYTKWRNRAYLSPEALGKMPEGIQQDRWKELSKQLLKFKEQTFDIKK</sequence>
<feature type="compositionally biased region" description="Polar residues" evidence="5">
    <location>
        <begin position="8"/>
        <end position="20"/>
    </location>
</feature>
<dbReference type="InterPro" id="IPR036227">
    <property type="entry name" value="Ribosomal_uL15/eL18_sf"/>
</dbReference>
<feature type="region of interest" description="Disordered" evidence="5">
    <location>
        <begin position="1"/>
        <end position="72"/>
    </location>
</feature>
<dbReference type="PANTHER" id="PTHR12934">
    <property type="entry name" value="50S RIBOSOMAL PROTEIN L15"/>
    <property type="match status" value="1"/>
</dbReference>
<reference evidence="8" key="1">
    <citation type="journal article" date="2012" name="Science">
        <title>The Paleozoic origin of enzymatic lignin decomposition reconstructed from 31 fungal genomes.</title>
        <authorList>
            <person name="Floudas D."/>
            <person name="Binder M."/>
            <person name="Riley R."/>
            <person name="Barry K."/>
            <person name="Blanchette R.A."/>
            <person name="Henrissat B."/>
            <person name="Martinez A.T."/>
            <person name="Otillar R."/>
            <person name="Spatafora J.W."/>
            <person name="Yadav J.S."/>
            <person name="Aerts A."/>
            <person name="Benoit I."/>
            <person name="Boyd A."/>
            <person name="Carlson A."/>
            <person name="Copeland A."/>
            <person name="Coutinho P.M."/>
            <person name="de Vries R.P."/>
            <person name="Ferreira P."/>
            <person name="Findley K."/>
            <person name="Foster B."/>
            <person name="Gaskell J."/>
            <person name="Glotzer D."/>
            <person name="Gorecki P."/>
            <person name="Heitman J."/>
            <person name="Hesse C."/>
            <person name="Hori C."/>
            <person name="Igarashi K."/>
            <person name="Jurgens J.A."/>
            <person name="Kallen N."/>
            <person name="Kersten P."/>
            <person name="Kohler A."/>
            <person name="Kuees U."/>
            <person name="Kumar T.K.A."/>
            <person name="Kuo A."/>
            <person name="LaButti K."/>
            <person name="Larrondo L.F."/>
            <person name="Lindquist E."/>
            <person name="Ling A."/>
            <person name="Lombard V."/>
            <person name="Lucas S."/>
            <person name="Lundell T."/>
            <person name="Martin R."/>
            <person name="McLaughlin D.J."/>
            <person name="Morgenstern I."/>
            <person name="Morin E."/>
            <person name="Murat C."/>
            <person name="Nagy L.G."/>
            <person name="Nolan M."/>
            <person name="Ohm R.A."/>
            <person name="Patyshakuliyeva A."/>
            <person name="Rokas A."/>
            <person name="Ruiz-Duenas F.J."/>
            <person name="Sabat G."/>
            <person name="Salamov A."/>
            <person name="Samejima M."/>
            <person name="Schmutz J."/>
            <person name="Slot J.C."/>
            <person name="St John F."/>
            <person name="Stenlid J."/>
            <person name="Sun H."/>
            <person name="Sun S."/>
            <person name="Syed K."/>
            <person name="Tsang A."/>
            <person name="Wiebenga A."/>
            <person name="Young D."/>
            <person name="Pisabarro A."/>
            <person name="Eastwood D.C."/>
            <person name="Martin F."/>
            <person name="Cullen D."/>
            <person name="Grigoriev I.V."/>
            <person name="Hibbett D.S."/>
        </authorList>
    </citation>
    <scope>NUCLEOTIDE SEQUENCE [LARGE SCALE GENOMIC DNA]</scope>
    <source>
        <strain evidence="8">RWD-64-598 SS2</strain>
    </source>
</reference>
<feature type="compositionally biased region" description="Gly residues" evidence="5">
    <location>
        <begin position="27"/>
        <end position="38"/>
    </location>
</feature>
<feature type="domain" description="Large ribosomal subunit protein uL15/eL18" evidence="6">
    <location>
        <begin position="83"/>
        <end position="160"/>
    </location>
</feature>
<protein>
    <submittedName>
        <fullName evidence="7">Ribosomal protein L15</fullName>
    </submittedName>
</protein>
<dbReference type="AlphaFoldDB" id="A0A5M3N358"/>
<dbReference type="GeneID" id="19199363"/>
<dbReference type="Pfam" id="PF00828">
    <property type="entry name" value="Ribosomal_L27A"/>
    <property type="match status" value="1"/>
</dbReference>
<dbReference type="NCBIfam" id="TIGR01071">
    <property type="entry name" value="rplO_bact"/>
    <property type="match status" value="1"/>
</dbReference>
<proteinExistence type="inferred from homology"/>
<evidence type="ECO:0000256" key="1">
    <source>
        <dbReference type="ARBA" id="ARBA00007320"/>
    </source>
</evidence>
<dbReference type="Gene3D" id="3.100.10.10">
    <property type="match status" value="1"/>
</dbReference>
<evidence type="ECO:0000256" key="4">
    <source>
        <dbReference type="RuleBase" id="RU003888"/>
    </source>
</evidence>
<evidence type="ECO:0000259" key="6">
    <source>
        <dbReference type="Pfam" id="PF00828"/>
    </source>
</evidence>
<dbReference type="InterPro" id="IPR001196">
    <property type="entry name" value="Ribosomal_uL15_CS"/>
</dbReference>
<dbReference type="OMA" id="EPGWLVN"/>
<evidence type="ECO:0000313" key="7">
    <source>
        <dbReference type="EMBL" id="EIW85341.1"/>
    </source>
</evidence>
<dbReference type="PANTHER" id="PTHR12934:SF11">
    <property type="entry name" value="LARGE RIBOSOMAL SUBUNIT PROTEIN UL15M"/>
    <property type="match status" value="1"/>
</dbReference>
<keyword evidence="8" id="KW-1185">Reference proteome</keyword>
<keyword evidence="3 4" id="KW-0687">Ribonucleoprotein</keyword>
<dbReference type="KEGG" id="cput:CONPUDRAFT_118101"/>
<dbReference type="HAMAP" id="MF_01341">
    <property type="entry name" value="Ribosomal_uL15"/>
    <property type="match status" value="1"/>
</dbReference>
<keyword evidence="2 4" id="KW-0689">Ribosomal protein</keyword>
<dbReference type="GO" id="GO:0005762">
    <property type="term" value="C:mitochondrial large ribosomal subunit"/>
    <property type="evidence" value="ECO:0007669"/>
    <property type="project" value="TreeGrafter"/>
</dbReference>
<comment type="caution">
    <text evidence="7">The sequence shown here is derived from an EMBL/GenBank/DDBJ whole genome shotgun (WGS) entry which is preliminary data.</text>
</comment>
<dbReference type="PROSITE" id="PS00475">
    <property type="entry name" value="RIBOSOMAL_L15"/>
    <property type="match status" value="1"/>
</dbReference>
<comment type="similarity">
    <text evidence="1 4">Belongs to the universal ribosomal protein uL15 family.</text>
</comment>
<accession>A0A5M3N358</accession>
<gene>
    <name evidence="7" type="ORF">CONPUDRAFT_118101</name>
</gene>
<dbReference type="EMBL" id="JH711574">
    <property type="protein sequence ID" value="EIW85341.1"/>
    <property type="molecule type" value="Genomic_DNA"/>
</dbReference>
<evidence type="ECO:0000256" key="2">
    <source>
        <dbReference type="ARBA" id="ARBA00022980"/>
    </source>
</evidence>
<name>A0A5M3N358_CONPW</name>